<organism evidence="2 3">
    <name type="scientific">[Torrubiella] hemipterigena</name>
    <dbReference type="NCBI Taxonomy" id="1531966"/>
    <lineage>
        <taxon>Eukaryota</taxon>
        <taxon>Fungi</taxon>
        <taxon>Dikarya</taxon>
        <taxon>Ascomycota</taxon>
        <taxon>Pezizomycotina</taxon>
        <taxon>Sordariomycetes</taxon>
        <taxon>Hypocreomycetidae</taxon>
        <taxon>Hypocreales</taxon>
        <taxon>Clavicipitaceae</taxon>
        <taxon>Clavicipitaceae incertae sedis</taxon>
        <taxon>'Torrubiella' clade</taxon>
    </lineage>
</organism>
<sequence length="213" mass="22687">MVGISRTVAAATTLLAGAVSAKSISLTFDELNISNEQSCGKVELSNTVGYHGVFPSSAFFANVEVYNTTATPACHRNAHDEVGVFDQKRATSGSNVAYGRIGSVDFQVSDANAFLTGDASLDVSVVFTKAELANKDNLVTFDTLISDFGALDVRKTFSFHTAKDGFGPYHIHAPNTAKYEFFEVEAGVGVAGESSFRHPTIFVDNVQLETVAN</sequence>
<dbReference type="EMBL" id="CDHN01000002">
    <property type="protein sequence ID" value="CEJ87232.1"/>
    <property type="molecule type" value="Genomic_DNA"/>
</dbReference>
<protein>
    <recommendedName>
        <fullName evidence="4">Glycoside hydrolase 131 catalytic N-terminal domain-containing protein</fullName>
    </recommendedName>
</protein>
<proteinExistence type="predicted"/>
<dbReference type="Proteomes" id="UP000039046">
    <property type="component" value="Unassembled WGS sequence"/>
</dbReference>
<evidence type="ECO:0000256" key="1">
    <source>
        <dbReference type="SAM" id="SignalP"/>
    </source>
</evidence>
<feature type="chain" id="PRO_5001978694" description="Glycoside hydrolase 131 catalytic N-terminal domain-containing protein" evidence="1">
    <location>
        <begin position="22"/>
        <end position="213"/>
    </location>
</feature>
<dbReference type="HOGENOM" id="CLU_1295210_0_0_1"/>
<reference evidence="2 3" key="1">
    <citation type="journal article" date="2015" name="Genome Announc.">
        <title>Draft Genome Sequence and Gene Annotation of the Entomopathogenic Fungus Verticillium hemipterigenum.</title>
        <authorList>
            <person name="Horn F."/>
            <person name="Habel A."/>
            <person name="Scharf D.H."/>
            <person name="Dworschak J."/>
            <person name="Brakhage A.A."/>
            <person name="Guthke R."/>
            <person name="Hertweck C."/>
            <person name="Linde J."/>
        </authorList>
    </citation>
    <scope>NUCLEOTIDE SEQUENCE [LARGE SCALE GENOMIC DNA]</scope>
</reference>
<gene>
    <name evidence="2" type="ORF">VHEMI04346</name>
</gene>
<dbReference type="OrthoDB" id="5150787at2759"/>
<evidence type="ECO:0000313" key="2">
    <source>
        <dbReference type="EMBL" id="CEJ87232.1"/>
    </source>
</evidence>
<evidence type="ECO:0008006" key="4">
    <source>
        <dbReference type="Google" id="ProtNLM"/>
    </source>
</evidence>
<name>A0A0A1SV08_9HYPO</name>
<evidence type="ECO:0000313" key="3">
    <source>
        <dbReference type="Proteomes" id="UP000039046"/>
    </source>
</evidence>
<keyword evidence="1" id="KW-0732">Signal</keyword>
<feature type="signal peptide" evidence="1">
    <location>
        <begin position="1"/>
        <end position="21"/>
    </location>
</feature>
<keyword evidence="3" id="KW-1185">Reference proteome</keyword>
<accession>A0A0A1SV08</accession>
<dbReference type="AlphaFoldDB" id="A0A0A1SV08"/>